<feature type="transmembrane region" description="Helical" evidence="6">
    <location>
        <begin position="319"/>
        <end position="338"/>
    </location>
</feature>
<feature type="region of interest" description="Disordered" evidence="5">
    <location>
        <begin position="453"/>
        <end position="475"/>
    </location>
</feature>
<reference evidence="8" key="1">
    <citation type="submission" date="2021-04" db="EMBL/GenBank/DDBJ databases">
        <title>The genome sequence of Ideonella sp. 4Y11.</title>
        <authorList>
            <person name="Liu Y."/>
        </authorList>
    </citation>
    <scope>NUCLEOTIDE SEQUENCE</scope>
    <source>
        <strain evidence="8">4Y11</strain>
    </source>
</reference>
<dbReference type="RefSeq" id="WP_210804670.1">
    <property type="nucleotide sequence ID" value="NZ_JAGQDE010000050.1"/>
</dbReference>
<evidence type="ECO:0000256" key="6">
    <source>
        <dbReference type="SAM" id="Phobius"/>
    </source>
</evidence>
<dbReference type="AlphaFoldDB" id="A0A940YLV1"/>
<dbReference type="InterPro" id="IPR051533">
    <property type="entry name" value="WaaL-like"/>
</dbReference>
<comment type="caution">
    <text evidence="8">The sequence shown here is derived from an EMBL/GenBank/DDBJ whole genome shotgun (WGS) entry which is preliminary data.</text>
</comment>
<feature type="transmembrane region" description="Helical" evidence="6">
    <location>
        <begin position="61"/>
        <end position="77"/>
    </location>
</feature>
<evidence type="ECO:0000259" key="7">
    <source>
        <dbReference type="Pfam" id="PF04932"/>
    </source>
</evidence>
<feature type="transmembrane region" description="Helical" evidence="6">
    <location>
        <begin position="209"/>
        <end position="229"/>
    </location>
</feature>
<evidence type="ECO:0000313" key="9">
    <source>
        <dbReference type="Proteomes" id="UP000678374"/>
    </source>
</evidence>
<dbReference type="GO" id="GO:0016874">
    <property type="term" value="F:ligase activity"/>
    <property type="evidence" value="ECO:0007669"/>
    <property type="project" value="UniProtKB-KW"/>
</dbReference>
<name>A0A940YLV1_9BURK</name>
<feature type="transmembrane region" description="Helical" evidence="6">
    <location>
        <begin position="186"/>
        <end position="203"/>
    </location>
</feature>
<dbReference type="PANTHER" id="PTHR37422:SF13">
    <property type="entry name" value="LIPOPOLYSACCHARIDE BIOSYNTHESIS PROTEIN PA4999-RELATED"/>
    <property type="match status" value="1"/>
</dbReference>
<evidence type="ECO:0000256" key="3">
    <source>
        <dbReference type="ARBA" id="ARBA00022989"/>
    </source>
</evidence>
<protein>
    <submittedName>
        <fullName evidence="8">O-antigen ligase family protein</fullName>
    </submittedName>
</protein>
<feature type="transmembrane region" description="Helical" evidence="6">
    <location>
        <begin position="412"/>
        <end position="434"/>
    </location>
</feature>
<feature type="transmembrane region" description="Helical" evidence="6">
    <location>
        <begin position="37"/>
        <end position="54"/>
    </location>
</feature>
<keyword evidence="2 6" id="KW-0812">Transmembrane</keyword>
<accession>A0A940YLV1</accession>
<feature type="transmembrane region" description="Helical" evidence="6">
    <location>
        <begin position="236"/>
        <end position="259"/>
    </location>
</feature>
<sequence>MPWPIIGARGALLLYLLVVPWLPGLMSLRTGHDLSRGLQMLLWLACGLALWRRARPASRQAAATALALLLAALALAGRAPQPGWAGLELALWVGMAAAAALVADVVREGGRWRQALGWTLLAASAMQGTLEVLMAALGLLQGIVPRPDLLGQGYDNLRFLNHVQTLSLPLTLAGLAWVGDTPAARRLATLALACGGAVLWASGGRATELGLLLGLVLVMAAGQPARALLARRLLPGLLLSVLVYALLWRVAPAALGLSADGAAAARLLSSVNDQARLTLWGAAWQQWLAHPWLGVGPMHLAAQPSHYAMHPHQLPLQLLAEWGGPYLLALLAVLALWLRQRWRAWQAALAAGPALAFTAGLWATGAALVDAQFSGNAVMPVSQVWLAVAWGALAGAGEEAGDRVNAPEAPTWAGGLVRALALAILAGAAALTAAQWPGLDERLKLSLADGQAPRTQPRFWSHGRLTPLPGQGPRQ</sequence>
<dbReference type="EMBL" id="JAGQDE010000050">
    <property type="protein sequence ID" value="MBQ0961989.1"/>
    <property type="molecule type" value="Genomic_DNA"/>
</dbReference>
<dbReference type="GO" id="GO:0016020">
    <property type="term" value="C:membrane"/>
    <property type="evidence" value="ECO:0007669"/>
    <property type="project" value="UniProtKB-SubCell"/>
</dbReference>
<evidence type="ECO:0000256" key="1">
    <source>
        <dbReference type="ARBA" id="ARBA00004141"/>
    </source>
</evidence>
<evidence type="ECO:0000256" key="2">
    <source>
        <dbReference type="ARBA" id="ARBA00022692"/>
    </source>
</evidence>
<feature type="transmembrane region" description="Helical" evidence="6">
    <location>
        <begin position="89"/>
        <end position="106"/>
    </location>
</feature>
<keyword evidence="8" id="KW-0436">Ligase</keyword>
<keyword evidence="9" id="KW-1185">Reference proteome</keyword>
<proteinExistence type="predicted"/>
<feature type="transmembrane region" description="Helical" evidence="6">
    <location>
        <begin position="118"/>
        <end position="139"/>
    </location>
</feature>
<dbReference type="InterPro" id="IPR007016">
    <property type="entry name" value="O-antigen_ligase-rel_domated"/>
</dbReference>
<gene>
    <name evidence="8" type="ORF">KAK06_23835</name>
</gene>
<evidence type="ECO:0000256" key="4">
    <source>
        <dbReference type="ARBA" id="ARBA00023136"/>
    </source>
</evidence>
<feature type="transmembrane region" description="Helical" evidence="6">
    <location>
        <begin position="350"/>
        <end position="369"/>
    </location>
</feature>
<feature type="transmembrane region" description="Helical" evidence="6">
    <location>
        <begin position="159"/>
        <end position="179"/>
    </location>
</feature>
<comment type="subcellular location">
    <subcellularLocation>
        <location evidence="1">Membrane</location>
        <topology evidence="1">Multi-pass membrane protein</topology>
    </subcellularLocation>
</comment>
<evidence type="ECO:0000313" key="8">
    <source>
        <dbReference type="EMBL" id="MBQ0961989.1"/>
    </source>
</evidence>
<keyword evidence="3 6" id="KW-1133">Transmembrane helix</keyword>
<dbReference type="Proteomes" id="UP000678374">
    <property type="component" value="Unassembled WGS sequence"/>
</dbReference>
<keyword evidence="4 6" id="KW-0472">Membrane</keyword>
<feature type="domain" description="O-antigen ligase-related" evidence="7">
    <location>
        <begin position="191"/>
        <end position="328"/>
    </location>
</feature>
<organism evidence="8 9">
    <name type="scientific">Ideonella aquatica</name>
    <dbReference type="NCBI Taxonomy" id="2824119"/>
    <lineage>
        <taxon>Bacteria</taxon>
        <taxon>Pseudomonadati</taxon>
        <taxon>Pseudomonadota</taxon>
        <taxon>Betaproteobacteria</taxon>
        <taxon>Burkholderiales</taxon>
        <taxon>Sphaerotilaceae</taxon>
        <taxon>Ideonella</taxon>
    </lineage>
</organism>
<evidence type="ECO:0000256" key="5">
    <source>
        <dbReference type="SAM" id="MobiDB-lite"/>
    </source>
</evidence>
<dbReference type="PANTHER" id="PTHR37422">
    <property type="entry name" value="TEICHURONIC ACID BIOSYNTHESIS PROTEIN TUAE"/>
    <property type="match status" value="1"/>
</dbReference>
<dbReference type="Pfam" id="PF04932">
    <property type="entry name" value="Wzy_C"/>
    <property type="match status" value="1"/>
</dbReference>